<evidence type="ECO:0000259" key="1">
    <source>
        <dbReference type="Pfam" id="PF13480"/>
    </source>
</evidence>
<dbReference type="InterPro" id="IPR038740">
    <property type="entry name" value="BioF2-like_GNAT_dom"/>
</dbReference>
<proteinExistence type="predicted"/>
<comment type="caution">
    <text evidence="2">The sequence shown here is derived from an EMBL/GenBank/DDBJ whole genome shotgun (WGS) entry which is preliminary data.</text>
</comment>
<organism evidence="2 3">
    <name type="scientific">Candidatus Beckwithbacteria bacterium CG1_02_47_37</name>
    <dbReference type="NCBI Taxonomy" id="1805034"/>
    <lineage>
        <taxon>Bacteria</taxon>
        <taxon>Candidatus Beckwithiibacteriota</taxon>
    </lineage>
</organism>
<protein>
    <recommendedName>
        <fullName evidence="1">BioF2-like acetyltransferase domain-containing protein</fullName>
    </recommendedName>
</protein>
<dbReference type="Proteomes" id="UP000183144">
    <property type="component" value="Unassembled WGS sequence"/>
</dbReference>
<dbReference type="InterPro" id="IPR016181">
    <property type="entry name" value="Acyl_CoA_acyltransferase"/>
</dbReference>
<feature type="domain" description="BioF2-like acetyltransferase" evidence="1">
    <location>
        <begin position="110"/>
        <end position="245"/>
    </location>
</feature>
<dbReference type="SUPFAM" id="SSF55729">
    <property type="entry name" value="Acyl-CoA N-acyltransferases (Nat)"/>
    <property type="match status" value="1"/>
</dbReference>
<gene>
    <name evidence="2" type="ORF">AUJ59_02670</name>
</gene>
<dbReference type="AlphaFoldDB" id="A0A1J4RSX7"/>
<dbReference type="Pfam" id="PF13480">
    <property type="entry name" value="Acetyltransf_6"/>
    <property type="match status" value="1"/>
</dbReference>
<dbReference type="STRING" id="1805034.AUJ59_02670"/>
<name>A0A1J4RSX7_9BACT</name>
<evidence type="ECO:0000313" key="3">
    <source>
        <dbReference type="Proteomes" id="UP000183144"/>
    </source>
</evidence>
<evidence type="ECO:0000313" key="2">
    <source>
        <dbReference type="EMBL" id="OIN88998.1"/>
    </source>
</evidence>
<sequence length="262" mass="30829">MNLFQTKEYLNVFSRHFCRQEDIVDGLWEKYQGKLILLGMKPVLGKEEVTDFGHTDITIFPPGYKQIQLDYIREDSATYTRFKDQAEKIEVSPYIDLPVTWEEYLAGLERKHRKELKRKFKRLEGADHEFINETNLPEFIRLHRLSDPAKNQFMSPAMAVFFEDVMTAAIPGWQTILSFLKIGDQFAAGVVGFVSRDEYWLYNSGYDPQFNYYSAGLVLKAQMIKWAIENGKKKYDFLRGGERYKYELGAKDLNLYRIEIHQ</sequence>
<dbReference type="EMBL" id="MNUI01000047">
    <property type="protein sequence ID" value="OIN88998.1"/>
    <property type="molecule type" value="Genomic_DNA"/>
</dbReference>
<reference evidence="2 3" key="1">
    <citation type="journal article" date="2016" name="Environ. Microbiol.">
        <title>Genomic resolution of a cold subsurface aquifer community provides metabolic insights for novel microbes adapted to high CO concentrations.</title>
        <authorList>
            <person name="Probst A.J."/>
            <person name="Castelle C.J."/>
            <person name="Singh A."/>
            <person name="Brown C.T."/>
            <person name="Anantharaman K."/>
            <person name="Sharon I."/>
            <person name="Hug L.A."/>
            <person name="Burstein D."/>
            <person name="Emerson J.B."/>
            <person name="Thomas B.C."/>
            <person name="Banfield J.F."/>
        </authorList>
    </citation>
    <scope>NUCLEOTIDE SEQUENCE [LARGE SCALE GENOMIC DNA]</scope>
    <source>
        <strain evidence="2">CG1_02_47_37</strain>
    </source>
</reference>
<dbReference type="Gene3D" id="3.40.630.30">
    <property type="match status" value="1"/>
</dbReference>
<accession>A0A1J4RSX7</accession>